<evidence type="ECO:0000256" key="8">
    <source>
        <dbReference type="RuleBase" id="RU000682"/>
    </source>
</evidence>
<keyword evidence="6 7" id="KW-0539">Nucleus</keyword>
<dbReference type="InterPro" id="IPR017970">
    <property type="entry name" value="Homeobox_CS"/>
</dbReference>
<comment type="similarity">
    <text evidence="2">Belongs to the Caudal homeobox family.</text>
</comment>
<dbReference type="GO" id="GO:0009948">
    <property type="term" value="P:anterior/posterior axis specification"/>
    <property type="evidence" value="ECO:0007669"/>
    <property type="project" value="TreeGrafter"/>
</dbReference>
<dbReference type="PRINTS" id="PR00024">
    <property type="entry name" value="HOMEOBOX"/>
</dbReference>
<feature type="region of interest" description="Disordered" evidence="9">
    <location>
        <begin position="102"/>
        <end position="218"/>
    </location>
</feature>
<gene>
    <name evidence="11" type="primary">Cdx</name>
</gene>
<feature type="compositionally biased region" description="Polar residues" evidence="9">
    <location>
        <begin position="116"/>
        <end position="131"/>
    </location>
</feature>
<evidence type="ECO:0000256" key="4">
    <source>
        <dbReference type="ARBA" id="ARBA00023125"/>
    </source>
</evidence>
<evidence type="ECO:0000256" key="9">
    <source>
        <dbReference type="SAM" id="MobiDB-lite"/>
    </source>
</evidence>
<feature type="compositionally biased region" description="Gly residues" evidence="9">
    <location>
        <begin position="148"/>
        <end position="162"/>
    </location>
</feature>
<keyword evidence="5 7" id="KW-0371">Homeobox</keyword>
<feature type="domain" description="Homeobox" evidence="10">
    <location>
        <begin position="240"/>
        <end position="300"/>
    </location>
</feature>
<dbReference type="PRINTS" id="PR00031">
    <property type="entry name" value="HTHREPRESSR"/>
</dbReference>
<evidence type="ECO:0000256" key="5">
    <source>
        <dbReference type="ARBA" id="ARBA00023155"/>
    </source>
</evidence>
<feature type="DNA-binding region" description="Homeobox" evidence="7">
    <location>
        <begin position="242"/>
        <end position="301"/>
    </location>
</feature>
<dbReference type="PANTHER" id="PTHR24332:SF9">
    <property type="entry name" value="HOMEOTIC PROTEIN CAUDAL"/>
    <property type="match status" value="1"/>
</dbReference>
<comment type="subcellular location">
    <subcellularLocation>
        <location evidence="1 7 8">Nucleus</location>
    </subcellularLocation>
</comment>
<evidence type="ECO:0000256" key="7">
    <source>
        <dbReference type="PROSITE-ProRule" id="PRU00108"/>
    </source>
</evidence>
<dbReference type="Gene3D" id="1.10.10.60">
    <property type="entry name" value="Homeodomain-like"/>
    <property type="match status" value="1"/>
</dbReference>
<dbReference type="SUPFAM" id="SSF46689">
    <property type="entry name" value="Homeodomain-like"/>
    <property type="match status" value="1"/>
</dbReference>
<keyword evidence="4 7" id="KW-0238">DNA-binding</keyword>
<evidence type="ECO:0000313" key="11">
    <source>
        <dbReference type="EMBL" id="AAZ95508.1"/>
    </source>
</evidence>
<dbReference type="CDD" id="cd00086">
    <property type="entry name" value="homeodomain"/>
    <property type="match status" value="1"/>
</dbReference>
<evidence type="ECO:0000256" key="2">
    <source>
        <dbReference type="ARBA" id="ARBA00010341"/>
    </source>
</evidence>
<dbReference type="GO" id="GO:0000981">
    <property type="term" value="F:DNA-binding transcription factor activity, RNA polymerase II-specific"/>
    <property type="evidence" value="ECO:0007669"/>
    <property type="project" value="InterPro"/>
</dbReference>
<reference evidence="11" key="1">
    <citation type="submission" date="2005-06" db="EMBL/GenBank/DDBJ databases">
        <authorList>
            <person name="Froebius A.C."/>
            <person name="Seaver E.C."/>
        </authorList>
    </citation>
    <scope>NUCLEOTIDE SEQUENCE</scope>
</reference>
<dbReference type="EMBL" id="DQ102389">
    <property type="protein sequence ID" value="AAZ95508.1"/>
    <property type="molecule type" value="mRNA"/>
</dbReference>
<sequence>MVQELSYLDSYSSNFPMFHHQPPSGGALRHQGPPYMHAPSATGLSGYGVQQPTNNMLMASQQYNHSQDYSNYMDSTGRAQQTTCSPVQSSAGWSTGGMYAAGPVHTPRMDEWGSGFVSQPSLQIPPNQHSPGTAYPPYRSPDQLQQAAGGGGGGGGGSGGFGVSPAPQACSQSPMPSQHMQPAQSPSPSSIIGAQGDGLSPGSPGAGGMRHQGQQNPRVPYDWMKKQNYQSMPLAMGKTRTKDKYRIVYSEYQKVELEKEYLYSKYITIQRKAELSRSIGLSERQVKIWFQNRRAKERKQKRKMEEALSTSDSSGKEHIKVETMHEVHAPHMHSHAPH</sequence>
<dbReference type="Pfam" id="PF00046">
    <property type="entry name" value="Homeodomain"/>
    <property type="match status" value="1"/>
</dbReference>
<evidence type="ECO:0000256" key="1">
    <source>
        <dbReference type="ARBA" id="ARBA00004123"/>
    </source>
</evidence>
<proteinExistence type="evidence at transcript level"/>
<feature type="region of interest" description="Disordered" evidence="9">
    <location>
        <begin position="298"/>
        <end position="317"/>
    </location>
</feature>
<accession>Q2FBJ0</accession>
<dbReference type="FunFam" id="1.10.10.60:FF:000574">
    <property type="entry name" value="Homeobox protein CHOX-CAD2"/>
    <property type="match status" value="1"/>
</dbReference>
<evidence type="ECO:0000259" key="10">
    <source>
        <dbReference type="PROSITE" id="PS50071"/>
    </source>
</evidence>
<dbReference type="PROSITE" id="PS00027">
    <property type="entry name" value="HOMEOBOX_1"/>
    <property type="match status" value="1"/>
</dbReference>
<dbReference type="InterPro" id="IPR009057">
    <property type="entry name" value="Homeodomain-like_sf"/>
</dbReference>
<dbReference type="GO" id="GO:0005634">
    <property type="term" value="C:nucleus"/>
    <property type="evidence" value="ECO:0007669"/>
    <property type="project" value="UniProtKB-SubCell"/>
</dbReference>
<name>Q2FBJ0_CAPTE</name>
<dbReference type="InterPro" id="IPR001356">
    <property type="entry name" value="HD"/>
</dbReference>
<dbReference type="GO" id="GO:0030154">
    <property type="term" value="P:cell differentiation"/>
    <property type="evidence" value="ECO:0007669"/>
    <property type="project" value="TreeGrafter"/>
</dbReference>
<dbReference type="PROSITE" id="PS50071">
    <property type="entry name" value="HOMEOBOX_2"/>
    <property type="match status" value="1"/>
</dbReference>
<evidence type="ECO:0000256" key="6">
    <source>
        <dbReference type="ARBA" id="ARBA00023242"/>
    </source>
</evidence>
<protein>
    <submittedName>
        <fullName evidence="11">Caudal protein</fullName>
    </submittedName>
</protein>
<dbReference type="InterPro" id="IPR020479">
    <property type="entry name" value="HD_metazoa"/>
</dbReference>
<dbReference type="InterPro" id="IPR000047">
    <property type="entry name" value="HTH_motif"/>
</dbReference>
<dbReference type="PANTHER" id="PTHR24332">
    <property type="entry name" value="HOMEOBOX PROTEIN CDX"/>
    <property type="match status" value="1"/>
</dbReference>
<dbReference type="InterPro" id="IPR047152">
    <property type="entry name" value="Caudal_homeobox"/>
</dbReference>
<evidence type="ECO:0000256" key="3">
    <source>
        <dbReference type="ARBA" id="ARBA00022473"/>
    </source>
</evidence>
<reference evidence="11" key="2">
    <citation type="journal article" date="2006" name="Dev. Genes Evol.">
        <title>ParaHox gene expression in the polychaete annelid Capitella sp. I.</title>
        <authorList>
            <person name="Frobius A.C."/>
            <person name="Seaver E.C."/>
        </authorList>
    </citation>
    <scope>NUCLEOTIDE SEQUENCE</scope>
</reference>
<dbReference type="GO" id="GO:0000977">
    <property type="term" value="F:RNA polymerase II transcription regulatory region sequence-specific DNA binding"/>
    <property type="evidence" value="ECO:0007669"/>
    <property type="project" value="TreeGrafter"/>
</dbReference>
<feature type="compositionally biased region" description="Low complexity" evidence="9">
    <location>
        <begin position="171"/>
        <end position="194"/>
    </location>
</feature>
<dbReference type="GO" id="GO:0009887">
    <property type="term" value="P:animal organ morphogenesis"/>
    <property type="evidence" value="ECO:0007669"/>
    <property type="project" value="TreeGrafter"/>
</dbReference>
<organism evidence="11">
    <name type="scientific">Capitella teleta</name>
    <name type="common">Polychaete worm</name>
    <dbReference type="NCBI Taxonomy" id="283909"/>
    <lineage>
        <taxon>Eukaryota</taxon>
        <taxon>Metazoa</taxon>
        <taxon>Spiralia</taxon>
        <taxon>Lophotrochozoa</taxon>
        <taxon>Annelida</taxon>
        <taxon>Polychaeta</taxon>
        <taxon>Sedentaria</taxon>
        <taxon>Scolecida</taxon>
        <taxon>Capitellidae</taxon>
        <taxon>Capitella</taxon>
    </lineage>
</organism>
<dbReference type="AlphaFoldDB" id="Q2FBJ0"/>
<dbReference type="SMART" id="SM00389">
    <property type="entry name" value="HOX"/>
    <property type="match status" value="1"/>
</dbReference>
<keyword evidence="3" id="KW-0217">Developmental protein</keyword>